<name>A0A8J3DLJ6_9BACT</name>
<gene>
    <name evidence="3" type="ORF">GCM10007047_26340</name>
</gene>
<comment type="caution">
    <text evidence="3">The sequence shown here is derived from an EMBL/GenBank/DDBJ whole genome shotgun (WGS) entry which is preliminary data.</text>
</comment>
<feature type="domain" description="Ice-binding protein C-terminal" evidence="2">
    <location>
        <begin position="188"/>
        <end position="211"/>
    </location>
</feature>
<dbReference type="InterPro" id="IPR013424">
    <property type="entry name" value="Ice-binding_C"/>
</dbReference>
<evidence type="ECO:0000256" key="1">
    <source>
        <dbReference type="SAM" id="SignalP"/>
    </source>
</evidence>
<protein>
    <recommendedName>
        <fullName evidence="2">Ice-binding protein C-terminal domain-containing protein</fullName>
    </recommendedName>
</protein>
<dbReference type="Proteomes" id="UP000642829">
    <property type="component" value="Unassembled WGS sequence"/>
</dbReference>
<dbReference type="NCBIfam" id="TIGR02595">
    <property type="entry name" value="PEP_CTERM"/>
    <property type="match status" value="1"/>
</dbReference>
<evidence type="ECO:0000313" key="3">
    <source>
        <dbReference type="EMBL" id="GHC07863.1"/>
    </source>
</evidence>
<dbReference type="EMBL" id="BMXG01000018">
    <property type="protein sequence ID" value="GHC07863.1"/>
    <property type="molecule type" value="Genomic_DNA"/>
</dbReference>
<keyword evidence="1" id="KW-0732">Signal</keyword>
<dbReference type="AlphaFoldDB" id="A0A8J3DLJ6"/>
<dbReference type="Pfam" id="PF07589">
    <property type="entry name" value="PEP-CTERM"/>
    <property type="match status" value="1"/>
</dbReference>
<proteinExistence type="predicted"/>
<keyword evidence="4" id="KW-1185">Reference proteome</keyword>
<sequence>MQHTTLTTPMRIVTMGILLSASSVQALISFDFVQTASGVTVTASGETPSWFSSSFPIQFAEQAIFGNNGEGTILSSTTNGANYMGSSTFASISGDIPWGDASVSSTNSVSGSTLAVLIGEGSGNVTIFSDVATGSTTMGGSTSYFTNGETLADFGFTPPDIALGAGTFSLLDASSNTLVEVNWTTGVVPEPSTYTMIFAGLVGVAAFLKRRKR</sequence>
<reference evidence="3" key="2">
    <citation type="submission" date="2020-09" db="EMBL/GenBank/DDBJ databases">
        <authorList>
            <person name="Sun Q."/>
            <person name="Kim S."/>
        </authorList>
    </citation>
    <scope>NUCLEOTIDE SEQUENCE</scope>
    <source>
        <strain evidence="3">KCTC 12870</strain>
    </source>
</reference>
<feature type="chain" id="PRO_5035296029" description="Ice-binding protein C-terminal domain-containing protein" evidence="1">
    <location>
        <begin position="27"/>
        <end position="213"/>
    </location>
</feature>
<feature type="signal peptide" evidence="1">
    <location>
        <begin position="1"/>
        <end position="26"/>
    </location>
</feature>
<evidence type="ECO:0000259" key="2">
    <source>
        <dbReference type="Pfam" id="PF07589"/>
    </source>
</evidence>
<organism evidence="3 4">
    <name type="scientific">Cerasicoccus arenae</name>
    <dbReference type="NCBI Taxonomy" id="424488"/>
    <lineage>
        <taxon>Bacteria</taxon>
        <taxon>Pseudomonadati</taxon>
        <taxon>Verrucomicrobiota</taxon>
        <taxon>Opitutia</taxon>
        <taxon>Puniceicoccales</taxon>
        <taxon>Cerasicoccaceae</taxon>
        <taxon>Cerasicoccus</taxon>
    </lineage>
</organism>
<evidence type="ECO:0000313" key="4">
    <source>
        <dbReference type="Proteomes" id="UP000642829"/>
    </source>
</evidence>
<reference evidence="3" key="1">
    <citation type="journal article" date="2014" name="Int. J. Syst. Evol. Microbiol.">
        <title>Complete genome sequence of Corynebacterium casei LMG S-19264T (=DSM 44701T), isolated from a smear-ripened cheese.</title>
        <authorList>
            <consortium name="US DOE Joint Genome Institute (JGI-PGF)"/>
            <person name="Walter F."/>
            <person name="Albersmeier A."/>
            <person name="Kalinowski J."/>
            <person name="Ruckert C."/>
        </authorList>
    </citation>
    <scope>NUCLEOTIDE SEQUENCE</scope>
    <source>
        <strain evidence="3">KCTC 12870</strain>
    </source>
</reference>
<accession>A0A8J3DLJ6</accession>